<feature type="binding site" evidence="2">
    <location>
        <position position="279"/>
    </location>
    <ligand>
        <name>Zn(2+)</name>
        <dbReference type="ChEBI" id="CHEBI:29105"/>
        <note>catalytic</note>
    </ligand>
</feature>
<evidence type="ECO:0000313" key="4">
    <source>
        <dbReference type="EMBL" id="HJA70550.1"/>
    </source>
</evidence>
<dbReference type="Proteomes" id="UP000823900">
    <property type="component" value="Unassembled WGS sequence"/>
</dbReference>
<comment type="function">
    <text evidence="1">Broad specificity carboxypetidase that releases amino acids sequentially from the C-terminus, including neutral, aromatic, polar and basic residues.</text>
</comment>
<keyword evidence="1 2" id="KW-0479">Metal-binding</keyword>
<comment type="catalytic activity">
    <reaction evidence="1">
        <text>Release of a C-terminal amino acid with broad specificity, except for -Pro.</text>
        <dbReference type="EC" id="3.4.17.19"/>
    </reaction>
</comment>
<dbReference type="PIRSF" id="PIRSF006615">
    <property type="entry name" value="Zn_crbxpep_Taq"/>
    <property type="match status" value="1"/>
</dbReference>
<evidence type="ECO:0000256" key="3">
    <source>
        <dbReference type="PIRSR" id="PIRSR006615-2"/>
    </source>
</evidence>
<keyword evidence="1" id="KW-0378">Hydrolase</keyword>
<feature type="binding site" evidence="2">
    <location>
        <position position="275"/>
    </location>
    <ligand>
        <name>Zn(2+)</name>
        <dbReference type="ChEBI" id="CHEBI:29105"/>
        <note>catalytic</note>
    </ligand>
</feature>
<keyword evidence="1" id="KW-0482">Metalloprotease</keyword>
<gene>
    <name evidence="4" type="ORF">IAA07_03085</name>
</gene>
<comment type="caution">
    <text evidence="4">The sequence shown here is derived from an EMBL/GenBank/DDBJ whole genome shotgun (WGS) entry which is preliminary data.</text>
</comment>
<name>A0A9D2HGV5_9FIRM</name>
<feature type="active site" description="Proton donor/acceptor" evidence="3">
    <location>
        <position position="276"/>
    </location>
</feature>
<dbReference type="EMBL" id="DWZA01000026">
    <property type="protein sequence ID" value="HJA70550.1"/>
    <property type="molecule type" value="Genomic_DNA"/>
</dbReference>
<feature type="binding site" evidence="2">
    <location>
        <position position="305"/>
    </location>
    <ligand>
        <name>Zn(2+)</name>
        <dbReference type="ChEBI" id="CHEBI:29105"/>
        <note>catalytic</note>
    </ligand>
</feature>
<dbReference type="GO" id="GO:0046872">
    <property type="term" value="F:metal ion binding"/>
    <property type="evidence" value="ECO:0007669"/>
    <property type="project" value="UniProtKB-KW"/>
</dbReference>
<comment type="similarity">
    <text evidence="1">Belongs to the peptidase M32 family.</text>
</comment>
<dbReference type="Gene3D" id="1.10.1370.30">
    <property type="match status" value="1"/>
</dbReference>
<comment type="cofactor">
    <cofactor evidence="2">
        <name>Zn(2+)</name>
        <dbReference type="ChEBI" id="CHEBI:29105"/>
    </cofactor>
    <text evidence="2">Binds 1 zinc ion per subunit.</text>
</comment>
<dbReference type="Pfam" id="PF02074">
    <property type="entry name" value="Peptidase_M32"/>
    <property type="match status" value="1"/>
</dbReference>
<protein>
    <recommendedName>
        <fullName evidence="1">Metal-dependent carboxypeptidase</fullName>
        <ecNumber evidence="1">3.4.17.19</ecNumber>
    </recommendedName>
</protein>
<keyword evidence="1" id="KW-0645">Protease</keyword>
<dbReference type="SUPFAM" id="SSF55486">
    <property type="entry name" value="Metalloproteases ('zincins'), catalytic domain"/>
    <property type="match status" value="1"/>
</dbReference>
<dbReference type="PANTHER" id="PTHR34217">
    <property type="entry name" value="METAL-DEPENDENT CARBOXYPEPTIDASE"/>
    <property type="match status" value="1"/>
</dbReference>
<keyword evidence="2" id="KW-0862">Zinc</keyword>
<proteinExistence type="inferred from homology"/>
<dbReference type="AlphaFoldDB" id="A0A9D2HGV5"/>
<reference evidence="4" key="1">
    <citation type="journal article" date="2021" name="PeerJ">
        <title>Extensive microbial diversity within the chicken gut microbiome revealed by metagenomics and culture.</title>
        <authorList>
            <person name="Gilroy R."/>
            <person name="Ravi A."/>
            <person name="Getino M."/>
            <person name="Pursley I."/>
            <person name="Horton D.L."/>
            <person name="Alikhan N.F."/>
            <person name="Baker D."/>
            <person name="Gharbi K."/>
            <person name="Hall N."/>
            <person name="Watson M."/>
            <person name="Adriaenssens E.M."/>
            <person name="Foster-Nyarko E."/>
            <person name="Jarju S."/>
            <person name="Secka A."/>
            <person name="Antonio M."/>
            <person name="Oren A."/>
            <person name="Chaudhuri R.R."/>
            <person name="La Ragione R."/>
            <person name="Hildebrand F."/>
            <person name="Pallen M.J."/>
        </authorList>
    </citation>
    <scope>NUCLEOTIDE SEQUENCE</scope>
    <source>
        <strain evidence="4">CHK178-16964</strain>
    </source>
</reference>
<dbReference type="InterPro" id="IPR001333">
    <property type="entry name" value="Peptidase_M32_Taq"/>
</dbReference>
<dbReference type="PANTHER" id="PTHR34217:SF1">
    <property type="entry name" value="CARBOXYPEPTIDASE 1"/>
    <property type="match status" value="1"/>
</dbReference>
<evidence type="ECO:0000256" key="2">
    <source>
        <dbReference type="PIRSR" id="PIRSR006615-1"/>
    </source>
</evidence>
<dbReference type="PRINTS" id="PR00998">
    <property type="entry name" value="CRBOXYPTASET"/>
</dbReference>
<organism evidence="4 5">
    <name type="scientific">Candidatus Lachnoclostridium stercoravium</name>
    <dbReference type="NCBI Taxonomy" id="2838633"/>
    <lineage>
        <taxon>Bacteria</taxon>
        <taxon>Bacillati</taxon>
        <taxon>Bacillota</taxon>
        <taxon>Clostridia</taxon>
        <taxon>Lachnospirales</taxon>
        <taxon>Lachnospiraceae</taxon>
    </lineage>
</organism>
<dbReference type="CDD" id="cd06460">
    <property type="entry name" value="M32_Taq"/>
    <property type="match status" value="1"/>
</dbReference>
<evidence type="ECO:0000313" key="5">
    <source>
        <dbReference type="Proteomes" id="UP000823900"/>
    </source>
</evidence>
<dbReference type="PROSITE" id="PS52034">
    <property type="entry name" value="PEPTIDASE_M32"/>
    <property type="match status" value="1"/>
</dbReference>
<sequence>MEIYEDLRQILEKAASVQAALALIEWDNETLAPKKAGEQTAKTAGALSGIYYDIMTGPSMDKALKQWKECGEDNEDARKADGTFWSIDEIASRMCCETEKERRLLSCVPREEYEEFTKMTNAGGRIWAEARKKKDFSAFAPELERIIEYKKKLASYRRKDGESLYDAMLDEFEENFPEEKLDEFFGTIREELVPFLEEIRTKGRKIDGSFLYGDYPEEKQEKLARMMAEYIGFDFERGVMAVSEHPFTTSFHNKDVRITTHYDQWLDHSLFSVIHEGGHALYELGIDDRLTRTILGQGASMAMHESQSRFMENIIGRSQAFWEPLYGKVQELFPDQLGKITLEHFIEGINQVQPGLIRINADELTYSLHIMVRYDLEKGLMNGKIRVSDLENEWADRYEAYLGLRPKTADQGVLQDIHWSQGSFGYFPSYALGSAFAAQIYEKMKESMDVDGLLKAGQIHKLTEYLREHIHRYGRMKDSLTLIRDTTGEDFSPRYYIRYLKEKYGRLYL</sequence>
<dbReference type="GO" id="GO:0006508">
    <property type="term" value="P:proteolysis"/>
    <property type="evidence" value="ECO:0007669"/>
    <property type="project" value="UniProtKB-UniRule"/>
</dbReference>
<evidence type="ECO:0000256" key="1">
    <source>
        <dbReference type="PIRNR" id="PIRNR006615"/>
    </source>
</evidence>
<keyword evidence="1 4" id="KW-0121">Carboxypeptidase</keyword>
<dbReference type="GO" id="GO:0004181">
    <property type="term" value="F:metallocarboxypeptidase activity"/>
    <property type="evidence" value="ECO:0007669"/>
    <property type="project" value="UniProtKB-UniRule"/>
</dbReference>
<accession>A0A9D2HGV5</accession>
<dbReference type="EC" id="3.4.17.19" evidence="1"/>
<reference evidence="4" key="2">
    <citation type="submission" date="2021-04" db="EMBL/GenBank/DDBJ databases">
        <authorList>
            <person name="Gilroy R."/>
        </authorList>
    </citation>
    <scope>NUCLEOTIDE SEQUENCE</scope>
    <source>
        <strain evidence="4">CHK178-16964</strain>
    </source>
</reference>